<dbReference type="Proteomes" id="UP000789525">
    <property type="component" value="Unassembled WGS sequence"/>
</dbReference>
<evidence type="ECO:0000313" key="2">
    <source>
        <dbReference type="Proteomes" id="UP000789525"/>
    </source>
</evidence>
<dbReference type="EMBL" id="CAJVPT010028850">
    <property type="protein sequence ID" value="CAG8688088.1"/>
    <property type="molecule type" value="Genomic_DNA"/>
</dbReference>
<sequence length="604" mass="64193">ISDQFHATLGDGAMVQGGSRGRNIKAQGAPTDASTSSNPASTRAPWATFYSSPVHIISKPSKKSTRGATPNILNLNSVALFNRINSQTVRTKYLSYRREGNAASSGGGPSNNLHINGSAENGLTTSSSHWSPFIISLVPPNSHNAPVRFGARVRLSSPDNSYVSHEYIIRKVENKRSLETDFGTQRPGPEPITVIPGSTHSTSWRWAEVKTEVAEDGTSSELMVYGAAQFQYTFFDATGSNTVPPRVPLTPAPKLNYPPRWIHPIQTGGEHSLEMSITHFYSSTPPGQLPAVPSANTPSTVHPAATNSSAKQSLQIWIGDLGPLKTNSYEGLLTNHDGLTQSGFVFPVLPPFGLHHDPSQGQAGMIAPTTLHPSLPGIGGHGNLDVPLPLAMPMTIPIGQAPPSLASPVVNIHNSMTGEMLRTPVLTAFPPGEFHYVAGGTPNATPLGGNVSAQGQTHGVGTLRDPAPSTFVAAFLPDMNDLIRALLDSVRTPTQRADFSNATGTILSGRASGDMDVDPERSSRLQGELDEREEDDTVMGVGLVETDEELWARNPALPILLIRPTDGMGFHSGYVVKCVPAQGHGLDNVSGWSIKIEKAELGGL</sequence>
<name>A0ACA9P1X4_9GLOM</name>
<gene>
    <name evidence="1" type="ORF">ACOLOM_LOCUS9697</name>
</gene>
<evidence type="ECO:0000313" key="1">
    <source>
        <dbReference type="EMBL" id="CAG8688088.1"/>
    </source>
</evidence>
<comment type="caution">
    <text evidence="1">The sequence shown here is derived from an EMBL/GenBank/DDBJ whole genome shotgun (WGS) entry which is preliminary data.</text>
</comment>
<reference evidence="1" key="1">
    <citation type="submission" date="2021-06" db="EMBL/GenBank/DDBJ databases">
        <authorList>
            <person name="Kallberg Y."/>
            <person name="Tangrot J."/>
            <person name="Rosling A."/>
        </authorList>
    </citation>
    <scope>NUCLEOTIDE SEQUENCE</scope>
    <source>
        <strain evidence="1">CL356</strain>
    </source>
</reference>
<keyword evidence="2" id="KW-1185">Reference proteome</keyword>
<accession>A0ACA9P1X4</accession>
<protein>
    <submittedName>
        <fullName evidence="1">6750_t:CDS:1</fullName>
    </submittedName>
</protein>
<proteinExistence type="predicted"/>
<organism evidence="1 2">
    <name type="scientific">Acaulospora colombiana</name>
    <dbReference type="NCBI Taxonomy" id="27376"/>
    <lineage>
        <taxon>Eukaryota</taxon>
        <taxon>Fungi</taxon>
        <taxon>Fungi incertae sedis</taxon>
        <taxon>Mucoromycota</taxon>
        <taxon>Glomeromycotina</taxon>
        <taxon>Glomeromycetes</taxon>
        <taxon>Diversisporales</taxon>
        <taxon>Acaulosporaceae</taxon>
        <taxon>Acaulospora</taxon>
    </lineage>
</organism>
<feature type="non-terminal residue" evidence="1">
    <location>
        <position position="1"/>
    </location>
</feature>